<reference evidence="8 9" key="1">
    <citation type="journal article" date="2018" name="New Phytol.">
        <title>Phylogenomics of Endogonaceae and evolution of mycorrhizas within Mucoromycota.</title>
        <authorList>
            <person name="Chang Y."/>
            <person name="Desiro A."/>
            <person name="Na H."/>
            <person name="Sandor L."/>
            <person name="Lipzen A."/>
            <person name="Clum A."/>
            <person name="Barry K."/>
            <person name="Grigoriev I.V."/>
            <person name="Martin F.M."/>
            <person name="Stajich J.E."/>
            <person name="Smith M.E."/>
            <person name="Bonito G."/>
            <person name="Spatafora J.W."/>
        </authorList>
    </citation>
    <scope>NUCLEOTIDE SEQUENCE [LARGE SCALE GENOMIC DNA]</scope>
    <source>
        <strain evidence="8 9">AD002</strain>
    </source>
</reference>
<dbReference type="Pfam" id="PF08238">
    <property type="entry name" value="Sel1"/>
    <property type="match status" value="8"/>
</dbReference>
<feature type="repeat" description="TPR" evidence="6">
    <location>
        <begin position="45"/>
        <end position="78"/>
    </location>
</feature>
<dbReference type="SUPFAM" id="SSF48452">
    <property type="entry name" value="TPR-like"/>
    <property type="match status" value="2"/>
</dbReference>
<evidence type="ECO:0000256" key="1">
    <source>
        <dbReference type="ARBA" id="ARBA00022723"/>
    </source>
</evidence>
<evidence type="ECO:0000256" key="4">
    <source>
        <dbReference type="ARBA" id="ARBA00038101"/>
    </source>
</evidence>
<dbReference type="Pfam" id="PF01753">
    <property type="entry name" value="zf-MYND"/>
    <property type="match status" value="1"/>
</dbReference>
<dbReference type="SUPFAM" id="SSF144232">
    <property type="entry name" value="HIT/MYND zinc finger-like"/>
    <property type="match status" value="1"/>
</dbReference>
<dbReference type="EMBL" id="RBNJ01000844">
    <property type="protein sequence ID" value="RUS33911.1"/>
    <property type="molecule type" value="Genomic_DNA"/>
</dbReference>
<dbReference type="InterPro" id="IPR050767">
    <property type="entry name" value="Sel1_AlgK"/>
</dbReference>
<dbReference type="Gene3D" id="1.25.40.10">
    <property type="entry name" value="Tetratricopeptide repeat domain"/>
    <property type="match status" value="5"/>
</dbReference>
<feature type="repeat" description="TPR" evidence="6">
    <location>
        <begin position="824"/>
        <end position="857"/>
    </location>
</feature>
<evidence type="ECO:0000259" key="7">
    <source>
        <dbReference type="PROSITE" id="PS50865"/>
    </source>
</evidence>
<dbReference type="InterPro" id="IPR019734">
    <property type="entry name" value="TPR_rpt"/>
</dbReference>
<evidence type="ECO:0000256" key="6">
    <source>
        <dbReference type="PROSITE-ProRule" id="PRU00339"/>
    </source>
</evidence>
<sequence length="929" mass="104408">MDETSENLGPEQHNLNGNEAFKAGDFHAAYKHYSKAIKRVNPKCAKYYTNRARASLKLKRYAIAYDDADEALKIDPANVKAHYCKGEALFGRLDYQLAQDQFEKALQLTPHDNNIRLKIDECKSLQHDKEVHQDEVQKTMHANTTKECENLMAELKKGRLPISKNFDRSLVDSAAMKKEMGVLEATVPIVIEAHCYRDGLRGKQQDYAKAMELFRKAADMGNAEAQHNLGVLYGSAKNGPVDFAKALHYFKMATSQSLFQLSGVPRLGVALAHNALGNYYSNGLGVERDLDKAFQHYQLSAAGGDPFGMSNLGVAYVEGRGTPVNMPKAIEMYTKSAEKNHPVAQYNLGSIYALGKHGVEKNIRLARDWYTKAAANNYSLAKVALATLEEPSFGSSHGSSLGSSLGSLQKAAESGAAEAMYMLGEAYEKGVDGQDPDIEQALHWFQKAAKQNLPVAQYRLGLLYLNKIPTSVEPNRINKGVKYIRDAAQLNDPQAQLMLSGFYRYGDYGNKRDIAKANSWLSKAKENCVDIPSALLDVLNKKEESNIEFEQKLRRVQKWELSQGLTDNNATEPITNQERILRYSRSKFEKRFDDPERAKEFFEESNTFTGLVEQGRASTSILHPTTSNTDIEDRYSLDKLAAYANTRVGDIMIAAKQHYLRGIGFLRDGEIRGFAHELFQAFKLCDFVCSIPEALCKSGLYILQDFILKNPHDAEAKFIIAMLSVSLKQPFSTVISILDECVKLRPQEPAFYKFRGSMKAFSDRYKDAVSDFDVAVQILGPKDGYSAYYMRAAAKRQDIQMAKSTLLDYQVYLEHAPPGDRKIPEALYSMAMCYCMMTDMEKAAEFYDRGLEAEAKRLPIFGPFDFPPKAVIGSLLKMASFSKHIKKCPISMCEKKAKKACSRCNKVWYCSEEHQKAHWKEHKLVCAKK</sequence>
<dbReference type="AlphaFoldDB" id="A0A433QVR4"/>
<comment type="similarity">
    <text evidence="4">Belongs to the sel-1 family.</text>
</comment>
<keyword evidence="9" id="KW-1185">Reference proteome</keyword>
<evidence type="ECO:0000256" key="2">
    <source>
        <dbReference type="ARBA" id="ARBA00022771"/>
    </source>
</evidence>
<protein>
    <recommendedName>
        <fullName evidence="7">MYND-type domain-containing protein</fullName>
    </recommendedName>
</protein>
<evidence type="ECO:0000313" key="9">
    <source>
        <dbReference type="Proteomes" id="UP000274822"/>
    </source>
</evidence>
<dbReference type="Proteomes" id="UP000274822">
    <property type="component" value="Unassembled WGS sequence"/>
</dbReference>
<feature type="repeat" description="TPR" evidence="6">
    <location>
        <begin position="79"/>
        <end position="112"/>
    </location>
</feature>
<accession>A0A433QVR4</accession>
<feature type="domain" description="MYND-type" evidence="7">
    <location>
        <begin position="890"/>
        <end position="926"/>
    </location>
</feature>
<name>A0A433QVR4_9FUNG</name>
<evidence type="ECO:0000313" key="8">
    <source>
        <dbReference type="EMBL" id="RUS33911.1"/>
    </source>
</evidence>
<dbReference type="SMART" id="SM00671">
    <property type="entry name" value="SEL1"/>
    <property type="match status" value="9"/>
</dbReference>
<dbReference type="InterPro" id="IPR011990">
    <property type="entry name" value="TPR-like_helical_dom_sf"/>
</dbReference>
<dbReference type="PROSITE" id="PS50005">
    <property type="entry name" value="TPR"/>
    <property type="match status" value="3"/>
</dbReference>
<gene>
    <name evidence="8" type="ORF">BC938DRAFT_483288</name>
</gene>
<dbReference type="GO" id="GO:0008270">
    <property type="term" value="F:zinc ion binding"/>
    <property type="evidence" value="ECO:0007669"/>
    <property type="project" value="UniProtKB-KW"/>
</dbReference>
<dbReference type="SUPFAM" id="SSF81901">
    <property type="entry name" value="HCP-like"/>
    <property type="match status" value="2"/>
</dbReference>
<keyword evidence="6" id="KW-0802">TPR repeat</keyword>
<dbReference type="Gene3D" id="6.10.140.2220">
    <property type="match status" value="1"/>
</dbReference>
<dbReference type="SMART" id="SM00028">
    <property type="entry name" value="TPR"/>
    <property type="match status" value="4"/>
</dbReference>
<proteinExistence type="inferred from homology"/>
<dbReference type="Pfam" id="PF13432">
    <property type="entry name" value="TPR_16"/>
    <property type="match status" value="1"/>
</dbReference>
<evidence type="ECO:0000256" key="3">
    <source>
        <dbReference type="ARBA" id="ARBA00022833"/>
    </source>
</evidence>
<dbReference type="InterPro" id="IPR002893">
    <property type="entry name" value="Znf_MYND"/>
</dbReference>
<keyword evidence="3" id="KW-0862">Zinc</keyword>
<dbReference type="PANTHER" id="PTHR11102">
    <property type="entry name" value="SEL-1-LIKE PROTEIN"/>
    <property type="match status" value="1"/>
</dbReference>
<evidence type="ECO:0000256" key="5">
    <source>
        <dbReference type="PROSITE-ProRule" id="PRU00134"/>
    </source>
</evidence>
<dbReference type="InterPro" id="IPR006597">
    <property type="entry name" value="Sel1-like"/>
</dbReference>
<keyword evidence="2 5" id="KW-0863">Zinc-finger</keyword>
<dbReference type="PROSITE" id="PS50865">
    <property type="entry name" value="ZF_MYND_2"/>
    <property type="match status" value="1"/>
</dbReference>
<comment type="caution">
    <text evidence="8">The sequence shown here is derived from an EMBL/GenBank/DDBJ whole genome shotgun (WGS) entry which is preliminary data.</text>
</comment>
<dbReference type="PANTHER" id="PTHR11102:SF160">
    <property type="entry name" value="ERAD-ASSOCIATED E3 UBIQUITIN-PROTEIN LIGASE COMPONENT HRD3"/>
    <property type="match status" value="1"/>
</dbReference>
<organism evidence="8 9">
    <name type="scientific">Jimgerdemannia flammicorona</name>
    <dbReference type="NCBI Taxonomy" id="994334"/>
    <lineage>
        <taxon>Eukaryota</taxon>
        <taxon>Fungi</taxon>
        <taxon>Fungi incertae sedis</taxon>
        <taxon>Mucoromycota</taxon>
        <taxon>Mucoromycotina</taxon>
        <taxon>Endogonomycetes</taxon>
        <taxon>Endogonales</taxon>
        <taxon>Endogonaceae</taxon>
        <taxon>Jimgerdemannia</taxon>
    </lineage>
</organism>
<keyword evidence="1" id="KW-0479">Metal-binding</keyword>